<evidence type="ECO:0000313" key="3">
    <source>
        <dbReference type="EnsemblMetazoa" id="XP_030846168"/>
    </source>
</evidence>
<dbReference type="GO" id="GO:0018237">
    <property type="term" value="F:urease activator activity"/>
    <property type="evidence" value="ECO:0000318"/>
    <property type="project" value="GO_Central"/>
</dbReference>
<dbReference type="OMA" id="CFRSASY"/>
<protein>
    <recommendedName>
        <fullName evidence="5">Urease accessory protein D</fullName>
    </recommendedName>
</protein>
<keyword evidence="2" id="KW-0143">Chaperone</keyword>
<evidence type="ECO:0000256" key="1">
    <source>
        <dbReference type="ARBA" id="ARBA00007177"/>
    </source>
</evidence>
<dbReference type="PANTHER" id="PTHR33643:SF1">
    <property type="entry name" value="UREASE ACCESSORY PROTEIN D"/>
    <property type="match status" value="1"/>
</dbReference>
<dbReference type="GO" id="GO:0019627">
    <property type="term" value="P:urea metabolic process"/>
    <property type="evidence" value="ECO:0000318"/>
    <property type="project" value="GO_Central"/>
</dbReference>
<dbReference type="HAMAP" id="MF_01384">
    <property type="entry name" value="UreD"/>
    <property type="match status" value="1"/>
</dbReference>
<dbReference type="Pfam" id="PF01774">
    <property type="entry name" value="UreD"/>
    <property type="match status" value="1"/>
</dbReference>
<organism evidence="3 4">
    <name type="scientific">Strongylocentrotus purpuratus</name>
    <name type="common">Purple sea urchin</name>
    <dbReference type="NCBI Taxonomy" id="7668"/>
    <lineage>
        <taxon>Eukaryota</taxon>
        <taxon>Metazoa</taxon>
        <taxon>Echinodermata</taxon>
        <taxon>Eleutherozoa</taxon>
        <taxon>Echinozoa</taxon>
        <taxon>Echinoidea</taxon>
        <taxon>Euechinoidea</taxon>
        <taxon>Echinacea</taxon>
        <taxon>Camarodonta</taxon>
        <taxon>Echinidea</taxon>
        <taxon>Strongylocentrotidae</taxon>
        <taxon>Strongylocentrotus</taxon>
    </lineage>
</organism>
<dbReference type="OrthoDB" id="5550464at2759"/>
<evidence type="ECO:0000313" key="4">
    <source>
        <dbReference type="Proteomes" id="UP000007110"/>
    </source>
</evidence>
<dbReference type="EnsemblMetazoa" id="XM_030990308">
    <property type="protein sequence ID" value="XP_030846168"/>
    <property type="gene ID" value="LOC100888862"/>
</dbReference>
<reference evidence="4" key="1">
    <citation type="submission" date="2015-02" db="EMBL/GenBank/DDBJ databases">
        <title>Genome sequencing for Strongylocentrotus purpuratus.</title>
        <authorList>
            <person name="Murali S."/>
            <person name="Liu Y."/>
            <person name="Vee V."/>
            <person name="English A."/>
            <person name="Wang M."/>
            <person name="Skinner E."/>
            <person name="Han Y."/>
            <person name="Muzny D.M."/>
            <person name="Worley K.C."/>
            <person name="Gibbs R.A."/>
        </authorList>
    </citation>
    <scope>NUCLEOTIDE SEQUENCE</scope>
</reference>
<dbReference type="RefSeq" id="XP_030846168.1">
    <property type="nucleotide sequence ID" value="XM_030990308.1"/>
</dbReference>
<evidence type="ECO:0008006" key="5">
    <source>
        <dbReference type="Google" id="ProtNLM"/>
    </source>
</evidence>
<sequence length="321" mass="35315">MGSVEQFGCGFFENTTTDHCQHGEQSRDEQEFNAKIHFERRGGMNNPDVFGHYKTNAADVYFTYPVKLMLPSHASSSNCQWVYSINYGGGIVSGDSIKVQIRLKDNCCAMLTTQATTKVYHSEEGQVSLQTLEGVVESGSVLAVLQDPVTCFANARYRQTQTFDVSEDGNLVFMDWLTAGRIARGERWDFTSYSSCNSVTYNGSHVFRDAISLESTPLSSIRQRMGQNTVIASCVMLGRKFSDVGKTVLAKYGGMQDYGVKSNENITVAVSPIETTVDGKEVPGVVVKFASTSVSLVYSKAEEILSPLFPMLGGNPFQDKH</sequence>
<keyword evidence="4" id="KW-1185">Reference proteome</keyword>
<accession>A0A7M7P4E7</accession>
<name>A0A7M7P4E7_STRPU</name>
<dbReference type="Proteomes" id="UP000007110">
    <property type="component" value="Unassembled WGS sequence"/>
</dbReference>
<dbReference type="InterPro" id="IPR002669">
    <property type="entry name" value="UreD"/>
</dbReference>
<dbReference type="KEGG" id="spu:100888862"/>
<dbReference type="PANTHER" id="PTHR33643">
    <property type="entry name" value="UREASE ACCESSORY PROTEIN D"/>
    <property type="match status" value="1"/>
</dbReference>
<evidence type="ECO:0000256" key="2">
    <source>
        <dbReference type="ARBA" id="ARBA00023186"/>
    </source>
</evidence>
<dbReference type="GeneID" id="100888862"/>
<reference evidence="3" key="2">
    <citation type="submission" date="2021-01" db="UniProtKB">
        <authorList>
            <consortium name="EnsemblMetazoa"/>
        </authorList>
    </citation>
    <scope>IDENTIFICATION</scope>
</reference>
<dbReference type="GO" id="GO:0016151">
    <property type="term" value="F:nickel cation binding"/>
    <property type="evidence" value="ECO:0007669"/>
    <property type="project" value="InterPro"/>
</dbReference>
<dbReference type="InParanoid" id="A0A7M7P4E7"/>
<comment type="similarity">
    <text evidence="1">Belongs to the UreD family.</text>
</comment>
<proteinExistence type="inferred from homology"/>
<dbReference type="AlphaFoldDB" id="A0A7M7P4E7"/>